<evidence type="ECO:0000313" key="2">
    <source>
        <dbReference type="EMBL" id="BBP92956.1"/>
    </source>
</evidence>
<sequence length="68" mass="7745">MPPDGVKGVYINPKTGDLAGPGCESKVFTYFIEGTEPRVCYGAEDKASEQEPVQDQKPKKWWEKWLKR</sequence>
<accession>A0A5S9MMN8</accession>
<evidence type="ECO:0008006" key="4">
    <source>
        <dbReference type="Google" id="ProtNLM"/>
    </source>
</evidence>
<protein>
    <recommendedName>
        <fullName evidence="4">Penicillin-binding protein transpeptidase domain-containing protein</fullName>
    </recommendedName>
</protein>
<gene>
    <name evidence="2" type="ORF">BsIDN1_65740</name>
</gene>
<proteinExistence type="predicted"/>
<name>A0A5S9MMN8_BACIA</name>
<reference evidence="2 3" key="1">
    <citation type="submission" date="2019-12" db="EMBL/GenBank/DDBJ databases">
        <title>Full genome sequence of a Bacillus safensis strain isolated from commercially available natto in Indonesia.</title>
        <authorList>
            <person name="Yoshida M."/>
            <person name="Uomi M."/>
            <person name="Waturangi D."/>
            <person name="Ekaputri J.J."/>
            <person name="Setiamarga D.H.E."/>
        </authorList>
    </citation>
    <scope>NUCLEOTIDE SEQUENCE [LARGE SCALE GENOMIC DNA]</scope>
    <source>
        <strain evidence="2 3">IDN1</strain>
    </source>
</reference>
<organism evidence="2 3">
    <name type="scientific">Bacillus safensis</name>
    <dbReference type="NCBI Taxonomy" id="561879"/>
    <lineage>
        <taxon>Bacteria</taxon>
        <taxon>Bacillati</taxon>
        <taxon>Bacillota</taxon>
        <taxon>Bacilli</taxon>
        <taxon>Bacillales</taxon>
        <taxon>Bacillaceae</taxon>
        <taxon>Bacillus</taxon>
    </lineage>
</organism>
<dbReference type="Proteomes" id="UP000464658">
    <property type="component" value="Chromosome"/>
</dbReference>
<dbReference type="AlphaFoldDB" id="A0A5S9MMN8"/>
<evidence type="ECO:0000313" key="3">
    <source>
        <dbReference type="Proteomes" id="UP000464658"/>
    </source>
</evidence>
<dbReference type="EMBL" id="AP021906">
    <property type="protein sequence ID" value="BBP92956.1"/>
    <property type="molecule type" value="Genomic_DNA"/>
</dbReference>
<evidence type="ECO:0000256" key="1">
    <source>
        <dbReference type="SAM" id="MobiDB-lite"/>
    </source>
</evidence>
<feature type="region of interest" description="Disordered" evidence="1">
    <location>
        <begin position="45"/>
        <end position="68"/>
    </location>
</feature>